<proteinExistence type="predicted"/>
<dbReference type="EMBL" id="DXCL01000026">
    <property type="protein sequence ID" value="HIZ03591.1"/>
    <property type="molecule type" value="Genomic_DNA"/>
</dbReference>
<sequence length="159" mass="17967">MKAYILSVCGAVIISALVVILLPDGKTGKFINGILKLFCLLVMLVPLFGFIRDFRIEQGGEVASEIALDEDFIDHFYGEIAAEEEAMLKKRLEEEYSVTLSVQIGWEFVEYAYNISNVSIKIENFGMYGEDEHILVISEIRNRASEILQTDTEVISVYE</sequence>
<keyword evidence="1" id="KW-1133">Transmembrane helix</keyword>
<keyword evidence="1" id="KW-0472">Membrane</keyword>
<organism evidence="2 3">
    <name type="scientific">Candidatus Borkfalkia avistercoris</name>
    <dbReference type="NCBI Taxonomy" id="2838504"/>
    <lineage>
        <taxon>Bacteria</taxon>
        <taxon>Bacillati</taxon>
        <taxon>Bacillota</taxon>
        <taxon>Clostridia</taxon>
        <taxon>Christensenellales</taxon>
        <taxon>Christensenellaceae</taxon>
        <taxon>Candidatus Borkfalkia</taxon>
    </lineage>
</organism>
<keyword evidence="1" id="KW-0812">Transmembrane</keyword>
<evidence type="ECO:0000256" key="1">
    <source>
        <dbReference type="SAM" id="Phobius"/>
    </source>
</evidence>
<reference evidence="2" key="1">
    <citation type="journal article" date="2021" name="PeerJ">
        <title>Extensive microbial diversity within the chicken gut microbiome revealed by metagenomics and culture.</title>
        <authorList>
            <person name="Gilroy R."/>
            <person name="Ravi A."/>
            <person name="Getino M."/>
            <person name="Pursley I."/>
            <person name="Horton D.L."/>
            <person name="Alikhan N.F."/>
            <person name="Baker D."/>
            <person name="Gharbi K."/>
            <person name="Hall N."/>
            <person name="Watson M."/>
            <person name="Adriaenssens E.M."/>
            <person name="Foster-Nyarko E."/>
            <person name="Jarju S."/>
            <person name="Secka A."/>
            <person name="Antonio M."/>
            <person name="Oren A."/>
            <person name="Chaudhuri R.R."/>
            <person name="La Ragione R."/>
            <person name="Hildebrand F."/>
            <person name="Pallen M.J."/>
        </authorList>
    </citation>
    <scope>NUCLEOTIDE SEQUENCE</scope>
    <source>
        <strain evidence="2">CHK187-5294</strain>
    </source>
</reference>
<dbReference type="AlphaFoldDB" id="A0A9D2CZD1"/>
<dbReference type="Pfam" id="PF09581">
    <property type="entry name" value="Spore_III_AF"/>
    <property type="match status" value="1"/>
</dbReference>
<accession>A0A9D2CZD1</accession>
<protein>
    <submittedName>
        <fullName evidence="2">Stage III sporulation protein AF</fullName>
    </submittedName>
</protein>
<gene>
    <name evidence="2" type="ORF">H9727_04825</name>
</gene>
<evidence type="ECO:0000313" key="2">
    <source>
        <dbReference type="EMBL" id="HIZ03591.1"/>
    </source>
</evidence>
<comment type="caution">
    <text evidence="2">The sequence shown here is derived from an EMBL/GenBank/DDBJ whole genome shotgun (WGS) entry which is preliminary data.</text>
</comment>
<reference evidence="2" key="2">
    <citation type="submission" date="2021-04" db="EMBL/GenBank/DDBJ databases">
        <authorList>
            <person name="Gilroy R."/>
        </authorList>
    </citation>
    <scope>NUCLEOTIDE SEQUENCE</scope>
    <source>
        <strain evidence="2">CHK187-5294</strain>
    </source>
</reference>
<feature type="transmembrane region" description="Helical" evidence="1">
    <location>
        <begin position="5"/>
        <end position="22"/>
    </location>
</feature>
<dbReference type="InterPro" id="IPR014245">
    <property type="entry name" value="Spore_III_AF"/>
</dbReference>
<name>A0A9D2CZD1_9FIRM</name>
<dbReference type="Proteomes" id="UP000824132">
    <property type="component" value="Unassembled WGS sequence"/>
</dbReference>
<evidence type="ECO:0000313" key="3">
    <source>
        <dbReference type="Proteomes" id="UP000824132"/>
    </source>
</evidence>
<feature type="transmembrane region" description="Helical" evidence="1">
    <location>
        <begin position="34"/>
        <end position="51"/>
    </location>
</feature>